<keyword evidence="3" id="KW-0597">Phosphoprotein</keyword>
<protein>
    <submittedName>
        <fullName evidence="5">Protein lingerer</fullName>
    </submittedName>
</protein>
<dbReference type="OrthoDB" id="6382903at2759"/>
<accession>A0A6A4W982</accession>
<name>A0A6A4W982_AMPAM</name>
<evidence type="ECO:0000313" key="6">
    <source>
        <dbReference type="Proteomes" id="UP000440578"/>
    </source>
</evidence>
<feature type="compositionally biased region" description="Low complexity" evidence="4">
    <location>
        <begin position="282"/>
        <end position="296"/>
    </location>
</feature>
<keyword evidence="2" id="KW-0963">Cytoplasm</keyword>
<feature type="region of interest" description="Disordered" evidence="4">
    <location>
        <begin position="38"/>
        <end position="76"/>
    </location>
</feature>
<dbReference type="AlphaFoldDB" id="A0A6A4W982"/>
<proteinExistence type="predicted"/>
<dbReference type="Proteomes" id="UP000440578">
    <property type="component" value="Unassembled WGS sequence"/>
</dbReference>
<sequence>MLSQFPTAYQLVTSCGTRSSCDKLRRESEATHACTLTGRDWPVFPSVPDRRPPRVSQQQQQQAAAAAAAQQAGGSQGRGDAAAALVAAMADTKYSRQEAASPVQSSLNPQVKGQQQQQQPFFNAAAAAGIPPNYTYFPFVPQYSIYTPMPPATNAAHQASSGGSQYPKMAYNAASFAGSAYDTLASAAGADYKAAQFGSSAAHKLAGSGSAGAADLYGKMQQLGGKFDNKGFHAATPPPFSLAAGQPQTTPLAAPGGYAPHMFIQPLPAQHQLVHPAHAESAPQRAAAANKPAAKNSYGGGYWPAN</sequence>
<evidence type="ECO:0000256" key="2">
    <source>
        <dbReference type="ARBA" id="ARBA00022490"/>
    </source>
</evidence>
<keyword evidence="6" id="KW-1185">Reference proteome</keyword>
<evidence type="ECO:0000256" key="1">
    <source>
        <dbReference type="ARBA" id="ARBA00004496"/>
    </source>
</evidence>
<reference evidence="5 6" key="1">
    <citation type="submission" date="2019-07" db="EMBL/GenBank/DDBJ databases">
        <title>Draft genome assembly of a fouling barnacle, Amphibalanus amphitrite (Darwin, 1854): The first reference genome for Thecostraca.</title>
        <authorList>
            <person name="Kim W."/>
        </authorList>
    </citation>
    <scope>NUCLEOTIDE SEQUENCE [LARGE SCALE GENOMIC DNA]</scope>
    <source>
        <strain evidence="5">SNU_AA5</strain>
        <tissue evidence="5">Soma without cirri and trophi</tissue>
    </source>
</reference>
<evidence type="ECO:0000256" key="4">
    <source>
        <dbReference type="SAM" id="MobiDB-lite"/>
    </source>
</evidence>
<organism evidence="5 6">
    <name type="scientific">Amphibalanus amphitrite</name>
    <name type="common">Striped barnacle</name>
    <name type="synonym">Balanus amphitrite</name>
    <dbReference type="NCBI Taxonomy" id="1232801"/>
    <lineage>
        <taxon>Eukaryota</taxon>
        <taxon>Metazoa</taxon>
        <taxon>Ecdysozoa</taxon>
        <taxon>Arthropoda</taxon>
        <taxon>Crustacea</taxon>
        <taxon>Multicrustacea</taxon>
        <taxon>Cirripedia</taxon>
        <taxon>Thoracica</taxon>
        <taxon>Thoracicalcarea</taxon>
        <taxon>Balanomorpha</taxon>
        <taxon>Balanoidea</taxon>
        <taxon>Balanidae</taxon>
        <taxon>Amphibalaninae</taxon>
        <taxon>Amphibalanus</taxon>
    </lineage>
</organism>
<comment type="caution">
    <text evidence="5">The sequence shown here is derived from an EMBL/GenBank/DDBJ whole genome shotgun (WGS) entry which is preliminary data.</text>
</comment>
<dbReference type="PANTHER" id="PTHR16308:SF13">
    <property type="entry name" value="PROTEIN LINGERER"/>
    <property type="match status" value="1"/>
</dbReference>
<evidence type="ECO:0000256" key="3">
    <source>
        <dbReference type="ARBA" id="ARBA00022553"/>
    </source>
</evidence>
<dbReference type="GO" id="GO:0005634">
    <property type="term" value="C:nucleus"/>
    <property type="evidence" value="ECO:0007669"/>
    <property type="project" value="TreeGrafter"/>
</dbReference>
<feature type="region of interest" description="Disordered" evidence="4">
    <location>
        <begin position="277"/>
        <end position="306"/>
    </location>
</feature>
<comment type="subcellular location">
    <subcellularLocation>
        <location evidence="1">Cytoplasm</location>
    </subcellularLocation>
</comment>
<feature type="compositionally biased region" description="Low complexity" evidence="4">
    <location>
        <begin position="54"/>
        <end position="76"/>
    </location>
</feature>
<dbReference type="GO" id="GO:0005737">
    <property type="term" value="C:cytoplasm"/>
    <property type="evidence" value="ECO:0007669"/>
    <property type="project" value="UniProtKB-SubCell"/>
</dbReference>
<dbReference type="InterPro" id="IPR051833">
    <property type="entry name" value="TC-DDR_regulator"/>
</dbReference>
<dbReference type="PANTHER" id="PTHR16308">
    <property type="entry name" value="UBIQUITIN ASSOCIATED PROTEIN 2-LIKE/LINGERER"/>
    <property type="match status" value="1"/>
</dbReference>
<dbReference type="EMBL" id="VIIS01000857">
    <property type="protein sequence ID" value="KAF0304317.1"/>
    <property type="molecule type" value="Genomic_DNA"/>
</dbReference>
<evidence type="ECO:0000313" key="5">
    <source>
        <dbReference type="EMBL" id="KAF0304317.1"/>
    </source>
</evidence>
<gene>
    <name evidence="5" type="primary">lig_1</name>
    <name evidence="5" type="ORF">FJT64_023864</name>
</gene>